<dbReference type="InterPro" id="IPR043128">
    <property type="entry name" value="Rev_trsase/Diguanyl_cyclase"/>
</dbReference>
<dbReference type="GO" id="GO:0052621">
    <property type="term" value="F:diguanylate cyclase activity"/>
    <property type="evidence" value="ECO:0007669"/>
    <property type="project" value="TreeGrafter"/>
</dbReference>
<dbReference type="SMART" id="SM00267">
    <property type="entry name" value="GGDEF"/>
    <property type="match status" value="1"/>
</dbReference>
<gene>
    <name evidence="3" type="ORF">FHX34_105592</name>
</gene>
<feature type="transmembrane region" description="Helical" evidence="1">
    <location>
        <begin position="102"/>
        <end position="119"/>
    </location>
</feature>
<dbReference type="RefSeq" id="WP_239082380.1">
    <property type="nucleotide sequence ID" value="NZ_BOMX01000088.1"/>
</dbReference>
<dbReference type="InterPro" id="IPR029787">
    <property type="entry name" value="Nucleotide_cyclase"/>
</dbReference>
<dbReference type="NCBIfam" id="TIGR00254">
    <property type="entry name" value="GGDEF"/>
    <property type="match status" value="1"/>
</dbReference>
<keyword evidence="1" id="KW-0812">Transmembrane</keyword>
<dbReference type="InterPro" id="IPR050469">
    <property type="entry name" value="Diguanylate_Cyclase"/>
</dbReference>
<keyword evidence="4" id="KW-1185">Reference proteome</keyword>
<dbReference type="AlphaFoldDB" id="A0A561VM78"/>
<dbReference type="Gene3D" id="3.30.70.270">
    <property type="match status" value="1"/>
</dbReference>
<feature type="transmembrane region" description="Helical" evidence="1">
    <location>
        <begin position="48"/>
        <end position="71"/>
    </location>
</feature>
<accession>A0A561VM78</accession>
<reference evidence="3 4" key="1">
    <citation type="submission" date="2019-06" db="EMBL/GenBank/DDBJ databases">
        <title>Sequencing the genomes of 1000 actinobacteria strains.</title>
        <authorList>
            <person name="Klenk H.-P."/>
        </authorList>
    </citation>
    <scope>NUCLEOTIDE SEQUENCE [LARGE SCALE GENOMIC DNA]</scope>
    <source>
        <strain evidence="3 4">DSM 43866</strain>
    </source>
</reference>
<keyword evidence="1" id="KW-0472">Membrane</keyword>
<evidence type="ECO:0000259" key="2">
    <source>
        <dbReference type="PROSITE" id="PS50887"/>
    </source>
</evidence>
<evidence type="ECO:0000256" key="1">
    <source>
        <dbReference type="SAM" id="Phobius"/>
    </source>
</evidence>
<dbReference type="PROSITE" id="PS50887">
    <property type="entry name" value="GGDEF"/>
    <property type="match status" value="1"/>
</dbReference>
<dbReference type="Proteomes" id="UP000320239">
    <property type="component" value="Unassembled WGS sequence"/>
</dbReference>
<dbReference type="GO" id="GO:1902201">
    <property type="term" value="P:negative regulation of bacterial-type flagellum-dependent cell motility"/>
    <property type="evidence" value="ECO:0007669"/>
    <property type="project" value="TreeGrafter"/>
</dbReference>
<dbReference type="GO" id="GO:0005886">
    <property type="term" value="C:plasma membrane"/>
    <property type="evidence" value="ECO:0007669"/>
    <property type="project" value="TreeGrafter"/>
</dbReference>
<dbReference type="InterPro" id="IPR000160">
    <property type="entry name" value="GGDEF_dom"/>
</dbReference>
<dbReference type="PANTHER" id="PTHR45138">
    <property type="entry name" value="REGULATORY COMPONENTS OF SENSORY TRANSDUCTION SYSTEM"/>
    <property type="match status" value="1"/>
</dbReference>
<name>A0A561VM78_ACTTI</name>
<protein>
    <submittedName>
        <fullName evidence="3">Diguanylate cyclase (GGDEF)-like protein</fullName>
    </submittedName>
</protein>
<proteinExistence type="predicted"/>
<feature type="transmembrane region" description="Helical" evidence="1">
    <location>
        <begin position="78"/>
        <end position="96"/>
    </location>
</feature>
<evidence type="ECO:0000313" key="4">
    <source>
        <dbReference type="Proteomes" id="UP000320239"/>
    </source>
</evidence>
<dbReference type="CDD" id="cd01949">
    <property type="entry name" value="GGDEF"/>
    <property type="match status" value="1"/>
</dbReference>
<sequence>MSWYVRRILANSRADNAAVVSGFTVGLFFTLCGLYTFVTILLPTPPGFRPGAVFLIGLTGVGCGLTAMALPWARIPRLVRLAIAPSAMSLIALHNVAAGNDAFRYGMFFFLVFLWLGLCEPRGTSLKMSPYLAAAYLTPLIAEGATGSDLASISYTLPLYLTVGEVLAWRTERVRRLQNRLRQLAEHDSLTGLPNRAVFTSALRAHCATPDPVAVLFLDLDGFKQINDRLGHAAGDDVLVKVAGALRGHTRAGYGDLPCRLAGDEFVLLLPGTDLDAAHTVAGQLVQRLGQLRAADGRPIRGSVGVAGGRGMDAERLLATADQAMYAAKQAKAAGRTVA</sequence>
<feature type="domain" description="GGDEF" evidence="2">
    <location>
        <begin position="211"/>
        <end position="339"/>
    </location>
</feature>
<dbReference type="GO" id="GO:0043709">
    <property type="term" value="P:cell adhesion involved in single-species biofilm formation"/>
    <property type="evidence" value="ECO:0007669"/>
    <property type="project" value="TreeGrafter"/>
</dbReference>
<evidence type="ECO:0000313" key="3">
    <source>
        <dbReference type="EMBL" id="TWG12724.1"/>
    </source>
</evidence>
<comment type="caution">
    <text evidence="3">The sequence shown here is derived from an EMBL/GenBank/DDBJ whole genome shotgun (WGS) entry which is preliminary data.</text>
</comment>
<organism evidence="3 4">
    <name type="scientific">Actinoplanes teichomyceticus</name>
    <dbReference type="NCBI Taxonomy" id="1867"/>
    <lineage>
        <taxon>Bacteria</taxon>
        <taxon>Bacillati</taxon>
        <taxon>Actinomycetota</taxon>
        <taxon>Actinomycetes</taxon>
        <taxon>Micromonosporales</taxon>
        <taxon>Micromonosporaceae</taxon>
        <taxon>Actinoplanes</taxon>
    </lineage>
</organism>
<feature type="transmembrane region" description="Helical" evidence="1">
    <location>
        <begin position="20"/>
        <end position="42"/>
    </location>
</feature>
<dbReference type="EMBL" id="VIWY01000005">
    <property type="protein sequence ID" value="TWG12724.1"/>
    <property type="molecule type" value="Genomic_DNA"/>
</dbReference>
<keyword evidence="1" id="KW-1133">Transmembrane helix</keyword>
<dbReference type="SUPFAM" id="SSF55073">
    <property type="entry name" value="Nucleotide cyclase"/>
    <property type="match status" value="1"/>
</dbReference>
<dbReference type="Pfam" id="PF00990">
    <property type="entry name" value="GGDEF"/>
    <property type="match status" value="1"/>
</dbReference>
<dbReference type="PANTHER" id="PTHR45138:SF9">
    <property type="entry name" value="DIGUANYLATE CYCLASE DGCM-RELATED"/>
    <property type="match status" value="1"/>
</dbReference>